<name>A0AAN8XMS1_POLSC</name>
<gene>
    <name evidence="1" type="ORF">RUM43_004970</name>
</gene>
<reference evidence="1 2" key="1">
    <citation type="submission" date="2023-10" db="EMBL/GenBank/DDBJ databases">
        <title>Genomes of two closely related lineages of the louse Polyplax serrata with different host specificities.</title>
        <authorList>
            <person name="Martinu J."/>
            <person name="Tarabai H."/>
            <person name="Stefka J."/>
            <person name="Hypsa V."/>
        </authorList>
    </citation>
    <scope>NUCLEOTIDE SEQUENCE [LARGE SCALE GENOMIC DNA]</scope>
    <source>
        <strain evidence="1">HR10_N</strain>
    </source>
</reference>
<evidence type="ECO:0000313" key="2">
    <source>
        <dbReference type="Proteomes" id="UP001372834"/>
    </source>
</evidence>
<dbReference type="AlphaFoldDB" id="A0AAN8XMS1"/>
<proteinExistence type="predicted"/>
<dbReference type="Proteomes" id="UP001372834">
    <property type="component" value="Unassembled WGS sequence"/>
</dbReference>
<evidence type="ECO:0000313" key="1">
    <source>
        <dbReference type="EMBL" id="KAK6643465.1"/>
    </source>
</evidence>
<protein>
    <submittedName>
        <fullName evidence="1">Uncharacterized protein</fullName>
    </submittedName>
</protein>
<accession>A0AAN8XMS1</accession>
<dbReference type="EMBL" id="JAWJWE010000002">
    <property type="protein sequence ID" value="KAK6643465.1"/>
    <property type="molecule type" value="Genomic_DNA"/>
</dbReference>
<sequence>MARALGEEEVAPSLTVLSKRLSPPLGTLRGGHLHQAIEGLGQSHHRYHWGDGDAKSGMMRPMPTCVLNLRKPFYHHATPGGVHKLRIRRV</sequence>
<comment type="caution">
    <text evidence="1">The sequence shown here is derived from an EMBL/GenBank/DDBJ whole genome shotgun (WGS) entry which is preliminary data.</text>
</comment>
<organism evidence="1 2">
    <name type="scientific">Polyplax serrata</name>
    <name type="common">Common mouse louse</name>
    <dbReference type="NCBI Taxonomy" id="468196"/>
    <lineage>
        <taxon>Eukaryota</taxon>
        <taxon>Metazoa</taxon>
        <taxon>Ecdysozoa</taxon>
        <taxon>Arthropoda</taxon>
        <taxon>Hexapoda</taxon>
        <taxon>Insecta</taxon>
        <taxon>Pterygota</taxon>
        <taxon>Neoptera</taxon>
        <taxon>Paraneoptera</taxon>
        <taxon>Psocodea</taxon>
        <taxon>Troctomorpha</taxon>
        <taxon>Phthiraptera</taxon>
        <taxon>Anoplura</taxon>
        <taxon>Polyplacidae</taxon>
        <taxon>Polyplax</taxon>
    </lineage>
</organism>